<evidence type="ECO:0000259" key="1">
    <source>
        <dbReference type="Pfam" id="PF14534"/>
    </source>
</evidence>
<dbReference type="Proteomes" id="UP000682403">
    <property type="component" value="Unassembled WGS sequence"/>
</dbReference>
<dbReference type="Gene3D" id="3.10.450.50">
    <property type="match status" value="1"/>
</dbReference>
<keyword evidence="3" id="KW-1185">Reference proteome</keyword>
<sequence>MKANLAGLQDQLKELEECLLQPEIRTSAEELDRLLADDFLEITSSGKTKDKCDCMNGLDVPEMKLSHFSIRLLSEGLVQTFYTVHILEKKTLRSSIWRYKGQKWQMIFHQGTLSE</sequence>
<protein>
    <submittedName>
        <fullName evidence="2">DUF4440 domain-containing protein</fullName>
    </submittedName>
</protein>
<dbReference type="EMBL" id="JAGVRK010000001">
    <property type="protein sequence ID" value="MBS2968145.1"/>
    <property type="molecule type" value="Genomic_DNA"/>
</dbReference>
<comment type="caution">
    <text evidence="2">The sequence shown here is derived from an EMBL/GenBank/DDBJ whole genome shotgun (WGS) entry which is preliminary data.</text>
</comment>
<accession>A0ABS5LBP7</accession>
<dbReference type="InterPro" id="IPR032710">
    <property type="entry name" value="NTF2-like_dom_sf"/>
</dbReference>
<dbReference type="InterPro" id="IPR027843">
    <property type="entry name" value="DUF4440"/>
</dbReference>
<evidence type="ECO:0000313" key="2">
    <source>
        <dbReference type="EMBL" id="MBS2968145.1"/>
    </source>
</evidence>
<dbReference type="RefSeq" id="WP_211556781.1">
    <property type="nucleotide sequence ID" value="NZ_JAGVRK010000001.1"/>
</dbReference>
<name>A0ABS5LBP7_9BACI</name>
<dbReference type="SUPFAM" id="SSF54427">
    <property type="entry name" value="NTF2-like"/>
    <property type="match status" value="1"/>
</dbReference>
<evidence type="ECO:0000313" key="3">
    <source>
        <dbReference type="Proteomes" id="UP000682403"/>
    </source>
</evidence>
<proteinExistence type="predicted"/>
<dbReference type="Pfam" id="PF14534">
    <property type="entry name" value="DUF4440"/>
    <property type="match status" value="1"/>
</dbReference>
<feature type="domain" description="DUF4440" evidence="1">
    <location>
        <begin position="12"/>
        <end position="106"/>
    </location>
</feature>
<gene>
    <name evidence="2" type="ORF">J9317_05170</name>
</gene>
<organism evidence="2 3">
    <name type="scientific">Metabacillus flavus</name>
    <dbReference type="NCBI Taxonomy" id="2823519"/>
    <lineage>
        <taxon>Bacteria</taxon>
        <taxon>Bacillati</taxon>
        <taxon>Bacillota</taxon>
        <taxon>Bacilli</taxon>
        <taxon>Bacillales</taxon>
        <taxon>Bacillaceae</taxon>
        <taxon>Metabacillus</taxon>
    </lineage>
</organism>
<reference evidence="2 3" key="1">
    <citation type="submission" date="2021-04" db="EMBL/GenBank/DDBJ databases">
        <title>Metabacillus sp. strain KIGAM252 whole genome sequence.</title>
        <authorList>
            <person name="Seo M.-J."/>
            <person name="Cho E.-S."/>
            <person name="Hwang C.Y."/>
            <person name="Yoon D.J."/>
        </authorList>
    </citation>
    <scope>NUCLEOTIDE SEQUENCE [LARGE SCALE GENOMIC DNA]</scope>
    <source>
        <strain evidence="2 3">KIGAM252</strain>
    </source>
</reference>